<evidence type="ECO:0000313" key="2">
    <source>
        <dbReference type="Proteomes" id="UP000249453"/>
    </source>
</evidence>
<dbReference type="Gene3D" id="6.10.250.730">
    <property type="match status" value="1"/>
</dbReference>
<protein>
    <submittedName>
        <fullName evidence="1">Uncharacterized protein DUF982</fullName>
    </submittedName>
</protein>
<comment type="caution">
    <text evidence="1">The sequence shown here is derived from an EMBL/GenBank/DDBJ whole genome shotgun (WGS) entry which is preliminary data.</text>
</comment>
<dbReference type="EMBL" id="QLMK01000013">
    <property type="protein sequence ID" value="RAK26579.1"/>
    <property type="molecule type" value="Genomic_DNA"/>
</dbReference>
<accession>A0A364JSY9</accession>
<evidence type="ECO:0000313" key="1">
    <source>
        <dbReference type="EMBL" id="RAK26579.1"/>
    </source>
</evidence>
<reference evidence="1 2" key="1">
    <citation type="submission" date="2018-06" db="EMBL/GenBank/DDBJ databases">
        <title>Genomic Encyclopedia of Type Strains, Phase IV (KMG-IV): sequencing the most valuable type-strain genomes for metagenomic binning, comparative biology and taxonomic classification.</title>
        <authorList>
            <person name="Goeker M."/>
        </authorList>
    </citation>
    <scope>NUCLEOTIDE SEQUENCE [LARGE SCALE GENOMIC DNA]</scope>
    <source>
        <strain evidence="1 2">DSM 26720</strain>
    </source>
</reference>
<dbReference type="Pfam" id="PF06169">
    <property type="entry name" value="DUF982"/>
    <property type="match status" value="1"/>
</dbReference>
<dbReference type="OrthoDB" id="8451597at2"/>
<organism evidence="1 2">
    <name type="scientific">Falsochrobactrum ovis</name>
    <dbReference type="NCBI Taxonomy" id="1293442"/>
    <lineage>
        <taxon>Bacteria</taxon>
        <taxon>Pseudomonadati</taxon>
        <taxon>Pseudomonadota</taxon>
        <taxon>Alphaproteobacteria</taxon>
        <taxon>Hyphomicrobiales</taxon>
        <taxon>Brucellaceae</taxon>
        <taxon>Falsochrobactrum</taxon>
    </lineage>
</organism>
<dbReference type="InterPro" id="IPR010385">
    <property type="entry name" value="DUF982"/>
</dbReference>
<proteinExistence type="predicted"/>
<keyword evidence="2" id="KW-1185">Reference proteome</keyword>
<dbReference type="Proteomes" id="UP000249453">
    <property type="component" value="Unassembled WGS sequence"/>
</dbReference>
<dbReference type="RefSeq" id="WP_111576012.1">
    <property type="nucleotide sequence ID" value="NZ_JBHEEY010000014.1"/>
</dbReference>
<gene>
    <name evidence="1" type="ORF">C7374_11329</name>
</gene>
<name>A0A364JSY9_9HYPH</name>
<dbReference type="AlphaFoldDB" id="A0A364JSY9"/>
<sequence>MNYYWDKPIIVQDSAGKLVIIRSVMEAAAFVLEEWPREPNEDMLKPLERFINVIEEGACPEEARSQFLLAIHKTSRLHS</sequence>